<gene>
    <name evidence="1" type="ORF">PSTG_07260</name>
</gene>
<dbReference type="Proteomes" id="UP000054564">
    <property type="component" value="Unassembled WGS sequence"/>
</dbReference>
<dbReference type="EMBL" id="AJIL01000045">
    <property type="protein sequence ID" value="KNE99546.1"/>
    <property type="molecule type" value="Genomic_DNA"/>
</dbReference>
<proteinExistence type="predicted"/>
<keyword evidence="2" id="KW-1185">Reference proteome</keyword>
<protein>
    <submittedName>
        <fullName evidence="1">Uncharacterized protein</fullName>
    </submittedName>
</protein>
<organism evidence="1 2">
    <name type="scientific">Puccinia striiformis f. sp. tritici PST-78</name>
    <dbReference type="NCBI Taxonomy" id="1165861"/>
    <lineage>
        <taxon>Eukaryota</taxon>
        <taxon>Fungi</taxon>
        <taxon>Dikarya</taxon>
        <taxon>Basidiomycota</taxon>
        <taxon>Pucciniomycotina</taxon>
        <taxon>Pucciniomycetes</taxon>
        <taxon>Pucciniales</taxon>
        <taxon>Pucciniaceae</taxon>
        <taxon>Puccinia</taxon>
    </lineage>
</organism>
<evidence type="ECO:0000313" key="2">
    <source>
        <dbReference type="Proteomes" id="UP000054564"/>
    </source>
</evidence>
<accession>A0A0L0VK10</accession>
<reference evidence="2" key="1">
    <citation type="submission" date="2014-03" db="EMBL/GenBank/DDBJ databases">
        <title>The Genome Sequence of Puccinia striiformis f. sp. tritici PST-78.</title>
        <authorList>
            <consortium name="The Broad Institute Genome Sequencing Platform"/>
            <person name="Cuomo C."/>
            <person name="Hulbert S."/>
            <person name="Chen X."/>
            <person name="Walker B."/>
            <person name="Young S.K."/>
            <person name="Zeng Q."/>
            <person name="Gargeya S."/>
            <person name="Fitzgerald M."/>
            <person name="Haas B."/>
            <person name="Abouelleil A."/>
            <person name="Alvarado L."/>
            <person name="Arachchi H.M."/>
            <person name="Berlin A.M."/>
            <person name="Chapman S.B."/>
            <person name="Goldberg J."/>
            <person name="Griggs A."/>
            <person name="Gujja S."/>
            <person name="Hansen M."/>
            <person name="Howarth C."/>
            <person name="Imamovic A."/>
            <person name="Larimer J."/>
            <person name="McCowan C."/>
            <person name="Montmayeur A."/>
            <person name="Murphy C."/>
            <person name="Neiman D."/>
            <person name="Pearson M."/>
            <person name="Priest M."/>
            <person name="Roberts A."/>
            <person name="Saif S."/>
            <person name="Shea T."/>
            <person name="Sisk P."/>
            <person name="Sykes S."/>
            <person name="Wortman J."/>
            <person name="Nusbaum C."/>
            <person name="Birren B."/>
        </authorList>
    </citation>
    <scope>NUCLEOTIDE SEQUENCE [LARGE SCALE GENOMIC DNA]</scope>
    <source>
        <strain evidence="2">race PST-78</strain>
    </source>
</reference>
<name>A0A0L0VK10_9BASI</name>
<dbReference type="AlphaFoldDB" id="A0A0L0VK10"/>
<sequence>MCAFCLSHHRLQFIRPITEARLHLVLNYTKSQVHTPIKPQSALKPQRYPISIIKHRTQIQGNPQPLMDACLLVPPTPSRQPQLITTRPSQDSTEKLSTSLISNATIKPDCSPSESSSTELKPSKIKVRDCSKDSSSATVNEDGSKFTKIQKADKHEGKRRKNLCQYQCLSALWTSYTSARAVPSTAPTIHLVVRIFRITPLFGVTQEIIR</sequence>
<comment type="caution">
    <text evidence="1">The sequence shown here is derived from an EMBL/GenBank/DDBJ whole genome shotgun (WGS) entry which is preliminary data.</text>
</comment>
<evidence type="ECO:0000313" key="1">
    <source>
        <dbReference type="EMBL" id="KNE99546.1"/>
    </source>
</evidence>